<keyword evidence="1" id="KW-0732">Signal</keyword>
<dbReference type="Pfam" id="PF07593">
    <property type="entry name" value="UnbV_ASPIC"/>
    <property type="match status" value="1"/>
</dbReference>
<dbReference type="Gene3D" id="2.130.10.130">
    <property type="entry name" value="Integrin alpha, N-terminal"/>
    <property type="match status" value="3"/>
</dbReference>
<evidence type="ECO:0000313" key="3">
    <source>
        <dbReference type="EMBL" id="KKM82250.1"/>
    </source>
</evidence>
<dbReference type="PANTHER" id="PTHR16026:SF0">
    <property type="entry name" value="CARTILAGE ACIDIC PROTEIN 1"/>
    <property type="match status" value="1"/>
</dbReference>
<dbReference type="InterPro" id="IPR027039">
    <property type="entry name" value="Crtac1"/>
</dbReference>
<dbReference type="PROSITE" id="PS51257">
    <property type="entry name" value="PROKAR_LIPOPROTEIN"/>
    <property type="match status" value="1"/>
</dbReference>
<name>A0A0F9N040_9ZZZZ</name>
<gene>
    <name evidence="3" type="ORF">LCGC14_1321490</name>
</gene>
<feature type="domain" description="ASPIC/UnbV" evidence="2">
    <location>
        <begin position="548"/>
        <end position="613"/>
    </location>
</feature>
<evidence type="ECO:0000259" key="2">
    <source>
        <dbReference type="Pfam" id="PF07593"/>
    </source>
</evidence>
<reference evidence="3" key="1">
    <citation type="journal article" date="2015" name="Nature">
        <title>Complex archaea that bridge the gap between prokaryotes and eukaryotes.</title>
        <authorList>
            <person name="Spang A."/>
            <person name="Saw J.H."/>
            <person name="Jorgensen S.L."/>
            <person name="Zaremba-Niedzwiedzka K."/>
            <person name="Martijn J."/>
            <person name="Lind A.E."/>
            <person name="van Eijk R."/>
            <person name="Schleper C."/>
            <person name="Guy L."/>
            <person name="Ettema T.J."/>
        </authorList>
    </citation>
    <scope>NUCLEOTIDE SEQUENCE</scope>
</reference>
<dbReference type="PANTHER" id="PTHR16026">
    <property type="entry name" value="CARTILAGE ACIDIC PROTEIN 1"/>
    <property type="match status" value="1"/>
</dbReference>
<protein>
    <recommendedName>
        <fullName evidence="2">ASPIC/UnbV domain-containing protein</fullName>
    </recommendedName>
</protein>
<dbReference type="EMBL" id="LAZR01007891">
    <property type="protein sequence ID" value="KKM82250.1"/>
    <property type="molecule type" value="Genomic_DNA"/>
</dbReference>
<proteinExistence type="predicted"/>
<organism evidence="3">
    <name type="scientific">marine sediment metagenome</name>
    <dbReference type="NCBI Taxonomy" id="412755"/>
    <lineage>
        <taxon>unclassified sequences</taxon>
        <taxon>metagenomes</taxon>
        <taxon>ecological metagenomes</taxon>
    </lineage>
</organism>
<dbReference type="InterPro" id="IPR013517">
    <property type="entry name" value="FG-GAP"/>
</dbReference>
<comment type="caution">
    <text evidence="3">The sequence shown here is derived from an EMBL/GenBank/DDBJ whole genome shotgun (WGS) entry which is preliminary data.</text>
</comment>
<dbReference type="AlphaFoldDB" id="A0A0F9N040"/>
<sequence length="1205" mass="133772">MDFSRLPGYLLSLFCFGYIGFISSCSNVDDTLFQKMEADYTQVHFKNTLTSSDSINILDFEYMFNGGGVGIGDINNDGLQDIYFTGNQVSGALYLNQGDFKFKDITKTANVETTGWTNGVSISDINQDGLMDIYISKGGPRNTSDAEMANLAFINQGDNTFKEMANSMGIADTGYSIQGLFFDYDQDGDEDLYVLTNALVSFNRNVSRPKQVDGQAASTDRLYRNNGDGTFSDVSQEAGITIEGFGLGAKICDINRDGLLDIYVSNDFMTNDILYINNGFPKSKPGEKQGAEGTVTFTDRISEYVRHQSFNGMGSNIADINNDGLEDIVVLDMMPQDNQRLKQTVGYFSYNKHHRDTDLGYVPQYIRNTLQLNNGNGSFSEIGQLSGIHSTDWSWSPLLADFDNDGTKDIFITNGYRRDVTNLDFIVYGQQASTFGTEEGIRRDRLSKLTVLPEVKLSNYIYRNNGDLTFTDTSKKWGITEPSYSNGAAYADLDNDGDLDLIVNNIDDEAFLLKNNLIDKNNIDEEMGSKSDSTHYLRVRLQGLSNPIGTEVFVHSNNYSQSDLFSPVSGYLSTMDNVLHFGLGNDTIIDSLSVVWPTGRRQLLKNLDTDRILDLEYKDAVNTTSKNLSAIDSIGVPTSPTLFTDITPKIKIDYTHEEDNFIDFTESPTLIHMNSKLGPGLTVGDINADGFEDVYIGGTKAKPGQFFVQDKNGTFTSKKLLQNTPQEDMGTLFLDVDADADLDLILINGGENPETKKEKYIDRIYRNDGYGNFTESTLLEREDSGSCVVAADYDKDGDLDLFIGGRYMPESYPLSPKSYLLRNDNGNFTNVTQTVFHNDAKLGMVTDALWTDFNNDSWIDLIVVGEYMAPKFFQNDQGVLRDISAETGLKNSSGWWNSIAAGDFDKDGDIDYVFGNWGLNSTYKASPEEPISIYAKDFDNNGSIDPLISCYREGEEQLIYARDVLADQISAMKSRFKTYEDYAKAPLKEMFLKEELENAYTLKAETLESSYVENLGNGKFKMSSLPLQAQFAPVFGMKVDDFNTDGNLDVLLTGNFYSTEALIGQYDAFIGLCLIGDGKGGFSPMSASESGLQIDGDAKGLVELQSASGAPILLAGQNSGPIMAYTYTANDTLEETVKIIPVASDIAYAIIHEKNKKTYRHEFAYGNGYLSQSSRKLRLHPEKTECIDLFSYTGQTKRIQLNNAK</sequence>
<dbReference type="InterPro" id="IPR011519">
    <property type="entry name" value="UnbV_ASPIC"/>
</dbReference>
<dbReference type="Pfam" id="PF13517">
    <property type="entry name" value="FG-GAP_3"/>
    <property type="match status" value="6"/>
</dbReference>
<dbReference type="InterPro" id="IPR028994">
    <property type="entry name" value="Integrin_alpha_N"/>
</dbReference>
<evidence type="ECO:0000256" key="1">
    <source>
        <dbReference type="ARBA" id="ARBA00022729"/>
    </source>
</evidence>
<accession>A0A0F9N040</accession>
<dbReference type="SUPFAM" id="SSF69318">
    <property type="entry name" value="Integrin alpha N-terminal domain"/>
    <property type="match status" value="2"/>
</dbReference>